<proteinExistence type="predicted"/>
<dbReference type="RefSeq" id="WP_158017166.1">
    <property type="nucleotide sequence ID" value="NZ_CBCSKE010000049.1"/>
</dbReference>
<keyword evidence="2" id="KW-1185">Reference proteome</keyword>
<gene>
    <name evidence="1" type="ORF">MB901379_02821</name>
</gene>
<reference evidence="2" key="1">
    <citation type="submission" date="2018-02" db="EMBL/GenBank/DDBJ databases">
        <authorList>
            <person name="Seth-Smith MB H."/>
            <person name="Seth-Smith H."/>
        </authorList>
    </citation>
    <scope>NUCLEOTIDE SEQUENCE [LARGE SCALE GENOMIC DNA]</scope>
</reference>
<evidence type="ECO:0000313" key="1">
    <source>
        <dbReference type="EMBL" id="VDM89251.1"/>
    </source>
</evidence>
<dbReference type="Proteomes" id="UP000269998">
    <property type="component" value="Chromosome"/>
</dbReference>
<name>A0A3S4DU58_9MYCO</name>
<dbReference type="KEGG" id="mbai:MB901379_02821"/>
<dbReference type="EMBL" id="LR130759">
    <property type="protein sequence ID" value="VDM89251.1"/>
    <property type="molecule type" value="Genomic_DNA"/>
</dbReference>
<evidence type="ECO:0000313" key="2">
    <source>
        <dbReference type="Proteomes" id="UP000269998"/>
    </source>
</evidence>
<dbReference type="AlphaFoldDB" id="A0A3S4DU58"/>
<protein>
    <submittedName>
        <fullName evidence="1">Uncharacterized protein</fullName>
    </submittedName>
</protein>
<sequence>MVNQNIEATRNGSAAFNAGDLETVLRTFPGTVEWPLCTFYDGKVGEAPSHGDAAMQARVFGKMRVAAG</sequence>
<organism evidence="1 2">
    <name type="scientific">Mycobacterium basiliense</name>
    <dbReference type="NCBI Taxonomy" id="2094119"/>
    <lineage>
        <taxon>Bacteria</taxon>
        <taxon>Bacillati</taxon>
        <taxon>Actinomycetota</taxon>
        <taxon>Actinomycetes</taxon>
        <taxon>Mycobacteriales</taxon>
        <taxon>Mycobacteriaceae</taxon>
        <taxon>Mycobacterium</taxon>
    </lineage>
</organism>
<dbReference type="OrthoDB" id="5176305at2"/>
<accession>A0A3S4DU58</accession>